<reference evidence="4 5" key="1">
    <citation type="submission" date="2024-01" db="EMBL/GenBank/DDBJ databases">
        <title>A telomere-to-telomere, gap-free genome of sweet tea (Lithocarpus litseifolius).</title>
        <authorList>
            <person name="Zhou J."/>
        </authorList>
    </citation>
    <scope>NUCLEOTIDE SEQUENCE [LARGE SCALE GENOMIC DNA]</scope>
    <source>
        <strain evidence="4">Zhou-2022a</strain>
        <tissue evidence="4">Leaf</tissue>
    </source>
</reference>
<proteinExistence type="predicted"/>
<evidence type="ECO:0000313" key="5">
    <source>
        <dbReference type="Proteomes" id="UP001459277"/>
    </source>
</evidence>
<accession>A0AAW2DSR3</accession>
<keyword evidence="5" id="KW-1185">Reference proteome</keyword>
<comment type="caution">
    <text evidence="4">The sequence shown here is derived from an EMBL/GenBank/DDBJ whole genome shotgun (WGS) entry which is preliminary data.</text>
</comment>
<gene>
    <name evidence="4" type="ORF">SO802_007403</name>
</gene>
<organism evidence="4 5">
    <name type="scientific">Lithocarpus litseifolius</name>
    <dbReference type="NCBI Taxonomy" id="425828"/>
    <lineage>
        <taxon>Eukaryota</taxon>
        <taxon>Viridiplantae</taxon>
        <taxon>Streptophyta</taxon>
        <taxon>Embryophyta</taxon>
        <taxon>Tracheophyta</taxon>
        <taxon>Spermatophyta</taxon>
        <taxon>Magnoliopsida</taxon>
        <taxon>eudicotyledons</taxon>
        <taxon>Gunneridae</taxon>
        <taxon>Pentapetalae</taxon>
        <taxon>rosids</taxon>
        <taxon>fabids</taxon>
        <taxon>Fagales</taxon>
        <taxon>Fagaceae</taxon>
        <taxon>Lithocarpus</taxon>
    </lineage>
</organism>
<evidence type="ECO:0008006" key="6">
    <source>
        <dbReference type="Google" id="ProtNLM"/>
    </source>
</evidence>
<dbReference type="InterPro" id="IPR018289">
    <property type="entry name" value="MULE_transposase_dom"/>
</dbReference>
<evidence type="ECO:0000259" key="2">
    <source>
        <dbReference type="Pfam" id="PF03108"/>
    </source>
</evidence>
<dbReference type="EMBL" id="JAZDWU010000002">
    <property type="protein sequence ID" value="KAL0012295.1"/>
    <property type="molecule type" value="Genomic_DNA"/>
</dbReference>
<dbReference type="Proteomes" id="UP001459277">
    <property type="component" value="Unassembled WGS sequence"/>
</dbReference>
<evidence type="ECO:0000259" key="3">
    <source>
        <dbReference type="Pfam" id="PF10551"/>
    </source>
</evidence>
<evidence type="ECO:0000256" key="1">
    <source>
        <dbReference type="SAM" id="MobiDB-lite"/>
    </source>
</evidence>
<feature type="region of interest" description="Disordered" evidence="1">
    <location>
        <begin position="507"/>
        <end position="537"/>
    </location>
</feature>
<feature type="domain" description="Transposase MuDR plant" evidence="2">
    <location>
        <begin position="28"/>
        <end position="88"/>
    </location>
</feature>
<feature type="compositionally biased region" description="Basic residues" evidence="1">
    <location>
        <begin position="522"/>
        <end position="531"/>
    </location>
</feature>
<dbReference type="Pfam" id="PF10551">
    <property type="entry name" value="MULE"/>
    <property type="match status" value="1"/>
</dbReference>
<feature type="region of interest" description="Disordered" evidence="1">
    <location>
        <begin position="589"/>
        <end position="612"/>
    </location>
</feature>
<protein>
    <recommendedName>
        <fullName evidence="6">MULE transposase domain-containing protein</fullName>
    </recommendedName>
</protein>
<dbReference type="PANTHER" id="PTHR31973:SF191">
    <property type="entry name" value="OS05G0489400 PROTEIN"/>
    <property type="match status" value="1"/>
</dbReference>
<dbReference type="InterPro" id="IPR004332">
    <property type="entry name" value="Transposase_MuDR"/>
</dbReference>
<sequence>MDDDEDNNDIPLYPVFIPPTNPKHTFFVKGMLFISLEQFKNAVTDYAVHGGWGIRFKKNDKVRVRAICQDGCKWIAYVAKMRDQMTFQMRTYYGRHTCTRTFKNMRCTSKWLGKTLVGELSDHPNMTSSTIVKGAQEKYVVHISRSKAHRAKVCAQDMITGNQAAHFTNIREYYAELLRTNRGSSVLLNVVTVNLPIEEIERPGRTLCPQFQRLYVCLDACKKGFIACRPFIGVDACHLKGHYGGQLMTAVATDPNDQLFPLAFAVVEAETKDSWTWFILKLISDVNAGSQRRLTFISDQQKGLIPTFEELMPGVDHRLCVRHLYNNFKKKYPGLILRDIFWRIATATYYKQWDRAMKELKSVSTQAFEWVSGHSPSQWCKHAFSVYPKCDSLTNNMCESFNSVILDSREKPVIHLVEDLRLYLMRKFQSCKDQMMKSEDELCKGEGASASIGVDAGVGAGASINAHASPYENQPLQSIIPPHSAASAETHSEGGANAQSIANATATTSTNAENGQSDPLPRGKKSKKPRRKAIDTPWGKIKPWVSNVPLPEIWGPPPSWKGNSSITKETLMATSQIARYRETFNILGSQESVDAPPSFRGESENGKKGSRG</sequence>
<dbReference type="Pfam" id="PF03108">
    <property type="entry name" value="DBD_Tnp_Mut"/>
    <property type="match status" value="1"/>
</dbReference>
<name>A0AAW2DSR3_9ROSI</name>
<evidence type="ECO:0000313" key="4">
    <source>
        <dbReference type="EMBL" id="KAL0012295.1"/>
    </source>
</evidence>
<feature type="domain" description="MULE transposase" evidence="3">
    <location>
        <begin position="232"/>
        <end position="327"/>
    </location>
</feature>
<dbReference type="AlphaFoldDB" id="A0AAW2DSR3"/>
<feature type="compositionally biased region" description="Basic and acidic residues" evidence="1">
    <location>
        <begin position="601"/>
        <end position="612"/>
    </location>
</feature>
<dbReference type="PANTHER" id="PTHR31973">
    <property type="entry name" value="POLYPROTEIN, PUTATIVE-RELATED"/>
    <property type="match status" value="1"/>
</dbReference>